<gene>
    <name evidence="2" type="ORF">SAMN05444336_1127</name>
</gene>
<dbReference type="AlphaFoldDB" id="A0A1H3FB74"/>
<feature type="region of interest" description="Disordered" evidence="1">
    <location>
        <begin position="34"/>
        <end position="60"/>
    </location>
</feature>
<evidence type="ECO:0000256" key="1">
    <source>
        <dbReference type="SAM" id="MobiDB-lite"/>
    </source>
</evidence>
<reference evidence="2 3" key="1">
    <citation type="submission" date="2016-10" db="EMBL/GenBank/DDBJ databases">
        <authorList>
            <person name="de Groot N.N."/>
        </authorList>
    </citation>
    <scope>NUCLEOTIDE SEQUENCE [LARGE SCALE GENOMIC DNA]</scope>
    <source>
        <strain evidence="2 3">DSM 17890</strain>
    </source>
</reference>
<dbReference type="EMBL" id="FNMZ01000012">
    <property type="protein sequence ID" value="SDX87454.1"/>
    <property type="molecule type" value="Genomic_DNA"/>
</dbReference>
<evidence type="ECO:0000313" key="3">
    <source>
        <dbReference type="Proteomes" id="UP000199118"/>
    </source>
</evidence>
<sequence length="60" mass="6362">MLALALSFFSFSAMFVAAVLMLDIALFRAPRRAAPGEAGGDPVARAQSKGGGPWSRIRRP</sequence>
<keyword evidence="3" id="KW-1185">Reference proteome</keyword>
<organism evidence="2 3">
    <name type="scientific">Albimonas donghaensis</name>
    <dbReference type="NCBI Taxonomy" id="356660"/>
    <lineage>
        <taxon>Bacteria</taxon>
        <taxon>Pseudomonadati</taxon>
        <taxon>Pseudomonadota</taxon>
        <taxon>Alphaproteobacteria</taxon>
        <taxon>Rhodobacterales</taxon>
        <taxon>Paracoccaceae</taxon>
        <taxon>Albimonas</taxon>
    </lineage>
</organism>
<dbReference type="Proteomes" id="UP000199118">
    <property type="component" value="Unassembled WGS sequence"/>
</dbReference>
<protein>
    <submittedName>
        <fullName evidence="2">Uncharacterized protein</fullName>
    </submittedName>
</protein>
<proteinExistence type="predicted"/>
<evidence type="ECO:0000313" key="2">
    <source>
        <dbReference type="EMBL" id="SDX87454.1"/>
    </source>
</evidence>
<accession>A0A1H3FB74</accession>
<name>A0A1H3FB74_9RHOB</name>